<dbReference type="InterPro" id="IPR013830">
    <property type="entry name" value="SGNH_hydro"/>
</dbReference>
<evidence type="ECO:0000313" key="3">
    <source>
        <dbReference type="Proteomes" id="UP000787672"/>
    </source>
</evidence>
<accession>A0ABS6F6T8</accession>
<organism evidence="2 3">
    <name type="scientific">Dysosmobacter acutus</name>
    <dbReference type="NCBI Taxonomy" id="2841504"/>
    <lineage>
        <taxon>Bacteria</taxon>
        <taxon>Bacillati</taxon>
        <taxon>Bacillota</taxon>
        <taxon>Clostridia</taxon>
        <taxon>Eubacteriales</taxon>
        <taxon>Oscillospiraceae</taxon>
        <taxon>Dysosmobacter</taxon>
    </lineage>
</organism>
<dbReference type="EMBL" id="JAHLQN010000001">
    <property type="protein sequence ID" value="MBU5625376.1"/>
    <property type="molecule type" value="Genomic_DNA"/>
</dbReference>
<feature type="domain" description="SGNH hydrolase-type esterase" evidence="1">
    <location>
        <begin position="92"/>
        <end position="254"/>
    </location>
</feature>
<sequence>MLLTVVLTTLVQGSGTAVPTDQTQLPGAGSTVPQAQKRTKRIVTIGKRQQAKETDSVQEEVLQQETLRPEEKTCVVAESAAVEDDYFSDAIFIGNSRTEGFMLYSGLKGSQSLTTVGLTVSEAFNKKTVTVNGKKMTMMDALATKQFAKAYIMLGMNELGWVYPEQYQEQYGRIIDRIREINPDALIYIQSILPVSKAKDEEGTYISNERIRMYNDLLLELAEEKDAAYVNVAEAVSDGEGNLPPEASFDGEHLVPEYCKIWLAYLKTHTIEGLEK</sequence>
<keyword evidence="3" id="KW-1185">Reference proteome</keyword>
<dbReference type="RefSeq" id="WP_216557089.1">
    <property type="nucleotide sequence ID" value="NZ_JAHLQN010000001.1"/>
</dbReference>
<proteinExistence type="predicted"/>
<name>A0ABS6F6T8_9FIRM</name>
<reference evidence="2 3" key="1">
    <citation type="submission" date="2021-06" db="EMBL/GenBank/DDBJ databases">
        <authorList>
            <person name="Sun Q."/>
            <person name="Li D."/>
        </authorList>
    </citation>
    <scope>NUCLEOTIDE SEQUENCE [LARGE SCALE GENOMIC DNA]</scope>
    <source>
        <strain evidence="2 3">MSJ-2</strain>
    </source>
</reference>
<dbReference type="Proteomes" id="UP000787672">
    <property type="component" value="Unassembled WGS sequence"/>
</dbReference>
<protein>
    <recommendedName>
        <fullName evidence="1">SGNH hydrolase-type esterase domain-containing protein</fullName>
    </recommendedName>
</protein>
<dbReference type="Pfam" id="PF13472">
    <property type="entry name" value="Lipase_GDSL_2"/>
    <property type="match status" value="1"/>
</dbReference>
<comment type="caution">
    <text evidence="2">The sequence shown here is derived from an EMBL/GenBank/DDBJ whole genome shotgun (WGS) entry which is preliminary data.</text>
</comment>
<evidence type="ECO:0000313" key="2">
    <source>
        <dbReference type="EMBL" id="MBU5625376.1"/>
    </source>
</evidence>
<gene>
    <name evidence="2" type="ORF">KQI82_00305</name>
</gene>
<evidence type="ECO:0000259" key="1">
    <source>
        <dbReference type="Pfam" id="PF13472"/>
    </source>
</evidence>